<feature type="region of interest" description="Disordered" evidence="1">
    <location>
        <begin position="261"/>
        <end position="336"/>
    </location>
</feature>
<dbReference type="CDD" id="cd06257">
    <property type="entry name" value="DnaJ"/>
    <property type="match status" value="1"/>
</dbReference>
<comment type="caution">
    <text evidence="4">The sequence shown here is derived from an EMBL/GenBank/DDBJ whole genome shotgun (WGS) entry which is preliminary data.</text>
</comment>
<accession>A0ABP0HD45</accession>
<evidence type="ECO:0000313" key="5">
    <source>
        <dbReference type="Proteomes" id="UP001642464"/>
    </source>
</evidence>
<dbReference type="SUPFAM" id="SSF46565">
    <property type="entry name" value="Chaperone J-domain"/>
    <property type="match status" value="1"/>
</dbReference>
<feature type="compositionally biased region" description="Basic and acidic residues" evidence="1">
    <location>
        <begin position="310"/>
        <end position="320"/>
    </location>
</feature>
<dbReference type="EMBL" id="CAXAMM010000581">
    <property type="protein sequence ID" value="CAK8988077.1"/>
    <property type="molecule type" value="Genomic_DNA"/>
</dbReference>
<feature type="transmembrane region" description="Helical" evidence="2">
    <location>
        <begin position="179"/>
        <end position="201"/>
    </location>
</feature>
<proteinExistence type="predicted"/>
<protein>
    <recommendedName>
        <fullName evidence="3">J domain-containing protein</fullName>
    </recommendedName>
</protein>
<evidence type="ECO:0000256" key="2">
    <source>
        <dbReference type="SAM" id="Phobius"/>
    </source>
</evidence>
<evidence type="ECO:0000259" key="3">
    <source>
        <dbReference type="PROSITE" id="PS50076"/>
    </source>
</evidence>
<feature type="transmembrane region" description="Helical" evidence="2">
    <location>
        <begin position="47"/>
        <end position="67"/>
    </location>
</feature>
<feature type="transmembrane region" description="Helical" evidence="2">
    <location>
        <begin position="562"/>
        <end position="586"/>
    </location>
</feature>
<feature type="domain" description="J" evidence="3">
    <location>
        <begin position="70"/>
        <end position="146"/>
    </location>
</feature>
<dbReference type="InterPro" id="IPR001623">
    <property type="entry name" value="DnaJ_domain"/>
</dbReference>
<dbReference type="Gene3D" id="1.10.287.110">
    <property type="entry name" value="DnaJ domain"/>
    <property type="match status" value="1"/>
</dbReference>
<keyword evidence="2" id="KW-0472">Membrane</keyword>
<keyword evidence="2" id="KW-0812">Transmembrane</keyword>
<evidence type="ECO:0000313" key="4">
    <source>
        <dbReference type="EMBL" id="CAK8988077.1"/>
    </source>
</evidence>
<feature type="transmembrane region" description="Helical" evidence="2">
    <location>
        <begin position="606"/>
        <end position="625"/>
    </location>
</feature>
<feature type="transmembrane region" description="Helical" evidence="2">
    <location>
        <begin position="637"/>
        <end position="654"/>
    </location>
</feature>
<feature type="region of interest" description="Disordered" evidence="1">
    <location>
        <begin position="1"/>
        <end position="31"/>
    </location>
</feature>
<keyword evidence="2" id="KW-1133">Transmembrane helix</keyword>
<organism evidence="4 5">
    <name type="scientific">Durusdinium trenchii</name>
    <dbReference type="NCBI Taxonomy" id="1381693"/>
    <lineage>
        <taxon>Eukaryota</taxon>
        <taxon>Sar</taxon>
        <taxon>Alveolata</taxon>
        <taxon>Dinophyceae</taxon>
        <taxon>Suessiales</taxon>
        <taxon>Symbiodiniaceae</taxon>
        <taxon>Durusdinium</taxon>
    </lineage>
</organism>
<dbReference type="PROSITE" id="PS50076">
    <property type="entry name" value="DNAJ_2"/>
    <property type="match status" value="1"/>
</dbReference>
<feature type="compositionally biased region" description="Basic and acidic residues" evidence="1">
    <location>
        <begin position="1"/>
        <end position="10"/>
    </location>
</feature>
<reference evidence="4 5" key="1">
    <citation type="submission" date="2024-02" db="EMBL/GenBank/DDBJ databases">
        <authorList>
            <person name="Chen Y."/>
            <person name="Shah S."/>
            <person name="Dougan E. K."/>
            <person name="Thang M."/>
            <person name="Chan C."/>
        </authorList>
    </citation>
    <scope>NUCLEOTIDE SEQUENCE [LARGE SCALE GENOMIC DNA]</scope>
</reference>
<name>A0ABP0HD45_9DINO</name>
<sequence length="684" mass="76112">MTASEAKTDEAASDSKVQAKKSDEKPQDQAVPVAQKSLKEYFSWRPVPWWLCFLLGIFLLTKFQIVYNDSPCAVLGLQGPVTSSDLKKAFRQLSMCTHPDRLRGRLKRLPSPEESRRGEIIFNRASAAKDELFKTQKNKKAMQCYQGEMELAVLLVFQQVGRLLSSLGLEDYMGFFWELVWNLITFEAGILNTLLCLLWLSFVYRILRQFGGYLWRMGILRFALGFITTVIIGPFPTIFNFLALPVIRIIAFLQSIFADSRSDTDEPPAVVQAGTETEATAEPHHPSTAAVKVSTDKDLPARNLRQRKKKETDEEKEAKKKALLTGEAQTNTEDAAVQKPVPVPEGLWQVVSWSNKEPVKARQAAASAMQFDILLILTKPVIPLCMLVALGQVWNGLFSSLFIGHALRKWVPQMSYEAHHLLCALFGTLHTLLGVSASKLEDYANREGSKVLHLAWAWSFKDVLSVMHMCQLGAAVTAMSALGNEPSYAASFASGIALRIAVGQDAFRGLGFVHSLADYFQATLKDLGISLDAADEVVAYSGSGIGDCGGGPFRMLFGDETLAAIAAVVLKAWLLLLPALSTAQWFQRTCQASRMLGKRWKMTRFVQRLFLFLLGVLQICLFASSELNASNGALINYWLAMLFGCAGESLLSTYDIRGPVRRSFLDWIHLKEFRDKPRRDLTAT</sequence>
<gene>
    <name evidence="4" type="ORF">SCF082_LOCUS1238</name>
</gene>
<dbReference type="Proteomes" id="UP001642464">
    <property type="component" value="Unassembled WGS sequence"/>
</dbReference>
<dbReference type="InterPro" id="IPR036869">
    <property type="entry name" value="J_dom_sf"/>
</dbReference>
<evidence type="ECO:0000256" key="1">
    <source>
        <dbReference type="SAM" id="MobiDB-lite"/>
    </source>
</evidence>
<keyword evidence="5" id="KW-1185">Reference proteome</keyword>